<reference evidence="1 2" key="1">
    <citation type="journal article" date="2021" name="Nat. Commun.">
        <title>Genetic determinants of endophytism in the Arabidopsis root mycobiome.</title>
        <authorList>
            <person name="Mesny F."/>
            <person name="Miyauchi S."/>
            <person name="Thiergart T."/>
            <person name="Pickel B."/>
            <person name="Atanasova L."/>
            <person name="Karlsson M."/>
            <person name="Huettel B."/>
            <person name="Barry K.W."/>
            <person name="Haridas S."/>
            <person name="Chen C."/>
            <person name="Bauer D."/>
            <person name="Andreopoulos W."/>
            <person name="Pangilinan J."/>
            <person name="LaButti K."/>
            <person name="Riley R."/>
            <person name="Lipzen A."/>
            <person name="Clum A."/>
            <person name="Drula E."/>
            <person name="Henrissat B."/>
            <person name="Kohler A."/>
            <person name="Grigoriev I.V."/>
            <person name="Martin F.M."/>
            <person name="Hacquard S."/>
        </authorList>
    </citation>
    <scope>NUCLEOTIDE SEQUENCE [LARGE SCALE GENOMIC DNA]</scope>
    <source>
        <strain evidence="1 2">MPI-SDFR-AT-0079</strain>
    </source>
</reference>
<evidence type="ECO:0000313" key="1">
    <source>
        <dbReference type="EMBL" id="KAH6622592.1"/>
    </source>
</evidence>
<dbReference type="EMBL" id="JAGIZQ010000006">
    <property type="protein sequence ID" value="KAH6622592.1"/>
    <property type="molecule type" value="Genomic_DNA"/>
</dbReference>
<keyword evidence="2" id="KW-1185">Reference proteome</keyword>
<organism evidence="1 2">
    <name type="scientific">Chaetomium tenue</name>
    <dbReference type="NCBI Taxonomy" id="1854479"/>
    <lineage>
        <taxon>Eukaryota</taxon>
        <taxon>Fungi</taxon>
        <taxon>Dikarya</taxon>
        <taxon>Ascomycota</taxon>
        <taxon>Pezizomycotina</taxon>
        <taxon>Sordariomycetes</taxon>
        <taxon>Sordariomycetidae</taxon>
        <taxon>Sordariales</taxon>
        <taxon>Chaetomiaceae</taxon>
        <taxon>Chaetomium</taxon>
    </lineage>
</organism>
<accession>A0ACB7NYC3</accession>
<gene>
    <name evidence="1" type="ORF">F5144DRAFT_594920</name>
</gene>
<name>A0ACB7NYC3_9PEZI</name>
<protein>
    <submittedName>
        <fullName evidence="1">Uncharacterized protein</fullName>
    </submittedName>
</protein>
<sequence length="292" mass="32124">MTHTIPTTYNGAEHAMEQRRGNLTTRPTWKELFDYGSGCCKWVIANNAGGEGFTQTTNVCYVATLCYHHWDVNTDREHWEIFHSTIPRTIFFDLLWGNGNKEAPIWHAATRKCRGVNRQVHAEDGALYCFEREHKRYPGPGQERLRIVMQFRQQQQQQSRPGTAASGKSGSTSYGSDVFDGNEVINAYGMVKGAEPLKPKSQPPAPKPQPPAGGSSDSSVAQLTRGMSALSVGRHGPVPPRGHPASRPFSAHYGSVAPGPPRNRGPGLFHSSPQREACWTRDKGGCSARLTA</sequence>
<evidence type="ECO:0000313" key="2">
    <source>
        <dbReference type="Proteomes" id="UP000724584"/>
    </source>
</evidence>
<comment type="caution">
    <text evidence="1">The sequence shown here is derived from an EMBL/GenBank/DDBJ whole genome shotgun (WGS) entry which is preliminary data.</text>
</comment>
<proteinExistence type="predicted"/>
<dbReference type="Proteomes" id="UP000724584">
    <property type="component" value="Unassembled WGS sequence"/>
</dbReference>